<dbReference type="EMBL" id="NHYD01003408">
    <property type="protein sequence ID" value="PPQ78754.1"/>
    <property type="molecule type" value="Genomic_DNA"/>
</dbReference>
<protein>
    <recommendedName>
        <fullName evidence="2">Glycoside hydrolase 131 catalytic N-terminal domain-containing protein</fullName>
    </recommendedName>
</protein>
<reference evidence="3 4" key="1">
    <citation type="journal article" date="2018" name="Evol. Lett.">
        <title>Horizontal gene cluster transfer increased hallucinogenic mushroom diversity.</title>
        <authorList>
            <person name="Reynolds H.T."/>
            <person name="Vijayakumar V."/>
            <person name="Gluck-Thaler E."/>
            <person name="Korotkin H.B."/>
            <person name="Matheny P.B."/>
            <person name="Slot J.C."/>
        </authorList>
    </citation>
    <scope>NUCLEOTIDE SEQUENCE [LARGE SCALE GENOMIC DNA]</scope>
    <source>
        <strain evidence="3 4">2631</strain>
    </source>
</reference>
<sequence>PHGRFNFLYVLACATHILVTPVIYDGRTHTKTHLDGSVDPFLTTLHCLRQNYLQRLFGTDECSLFSRFLPFLLSNLLLCRLTIAVFVPGGNPQFGFRRTDITAQKNWNSANLLPQMETGTTAFHFSIKLDEKKPPNYNHEY</sequence>
<proteinExistence type="predicted"/>
<feature type="non-terminal residue" evidence="3">
    <location>
        <position position="1"/>
    </location>
</feature>
<evidence type="ECO:0000313" key="3">
    <source>
        <dbReference type="EMBL" id="PPQ78754.1"/>
    </source>
</evidence>
<organism evidence="3 4">
    <name type="scientific">Psilocybe cyanescens</name>
    <dbReference type="NCBI Taxonomy" id="93625"/>
    <lineage>
        <taxon>Eukaryota</taxon>
        <taxon>Fungi</taxon>
        <taxon>Dikarya</taxon>
        <taxon>Basidiomycota</taxon>
        <taxon>Agaricomycotina</taxon>
        <taxon>Agaricomycetes</taxon>
        <taxon>Agaricomycetidae</taxon>
        <taxon>Agaricales</taxon>
        <taxon>Agaricineae</taxon>
        <taxon>Strophariaceae</taxon>
        <taxon>Psilocybe</taxon>
    </lineage>
</organism>
<dbReference type="OrthoDB" id="5283326at2759"/>
<feature type="transmembrane region" description="Helical" evidence="1">
    <location>
        <begin position="68"/>
        <end position="88"/>
    </location>
</feature>
<comment type="caution">
    <text evidence="3">The sequence shown here is derived from an EMBL/GenBank/DDBJ whole genome shotgun (WGS) entry which is preliminary data.</text>
</comment>
<dbReference type="InterPro" id="IPR041524">
    <property type="entry name" value="GH131_N"/>
</dbReference>
<dbReference type="Gene3D" id="2.60.120.1160">
    <property type="match status" value="1"/>
</dbReference>
<keyword evidence="1" id="KW-0812">Transmembrane</keyword>
<feature type="transmembrane region" description="Helical" evidence="1">
    <location>
        <begin position="7"/>
        <end position="24"/>
    </location>
</feature>
<evidence type="ECO:0000313" key="4">
    <source>
        <dbReference type="Proteomes" id="UP000283269"/>
    </source>
</evidence>
<feature type="domain" description="Glycoside hydrolase 131 catalytic N-terminal" evidence="2">
    <location>
        <begin position="84"/>
        <end position="141"/>
    </location>
</feature>
<dbReference type="Proteomes" id="UP000283269">
    <property type="component" value="Unassembled WGS sequence"/>
</dbReference>
<dbReference type="AlphaFoldDB" id="A0A409WJQ0"/>
<evidence type="ECO:0000256" key="1">
    <source>
        <dbReference type="SAM" id="Phobius"/>
    </source>
</evidence>
<name>A0A409WJQ0_PSICY</name>
<evidence type="ECO:0000259" key="2">
    <source>
        <dbReference type="Pfam" id="PF18271"/>
    </source>
</evidence>
<keyword evidence="1" id="KW-0472">Membrane</keyword>
<dbReference type="Pfam" id="PF18271">
    <property type="entry name" value="GH131_N"/>
    <property type="match status" value="1"/>
</dbReference>
<gene>
    <name evidence="3" type="ORF">CVT25_010757</name>
</gene>
<dbReference type="InParanoid" id="A0A409WJQ0"/>
<accession>A0A409WJQ0</accession>
<keyword evidence="4" id="KW-1185">Reference proteome</keyword>
<keyword evidence="1" id="KW-1133">Transmembrane helix</keyword>
<dbReference type="STRING" id="93625.A0A409WJQ0"/>